<dbReference type="Pfam" id="PF00768">
    <property type="entry name" value="Peptidase_S11"/>
    <property type="match status" value="1"/>
</dbReference>
<keyword evidence="19" id="KW-1185">Reference proteome</keyword>
<accession>A0AAW4VXG0</accession>
<keyword evidence="11" id="KW-0961">Cell wall biogenesis/degradation</keyword>
<evidence type="ECO:0000256" key="9">
    <source>
        <dbReference type="ARBA" id="ARBA00022960"/>
    </source>
</evidence>
<dbReference type="EMBL" id="JAJEPX010000001">
    <property type="protein sequence ID" value="MCC2175533.1"/>
    <property type="molecule type" value="Genomic_DNA"/>
</dbReference>
<dbReference type="PANTHER" id="PTHR21581">
    <property type="entry name" value="D-ALANYL-D-ALANINE CARBOXYPEPTIDASE"/>
    <property type="match status" value="1"/>
</dbReference>
<keyword evidence="5 18" id="KW-0121">Carboxypeptidase</keyword>
<sequence length="381" mass="40266">MKKIICTALLSGMLTVQAAALPEMGALYAKSAALYAANGQELYVYNADEQLQPASVTKIMTMLLAMEALERGEVTLDTMITGSEYACSMGGTQIWLEPGEQLTLDEMLKAIAVGSANDCAVAVAEHLAGTEAAFVERMNTRARELGCTNTTFINANGLDGEGQKTLTSARDLALISCELLRHPKILEYTGIWMDTVRGGKFGLANTNKMLKSYQGLTGLKTGYIREAGFCISASAERDGLSLVAVVMAAPTKENRTADATALLNYGFANFTAYMPAADDLAPIPVTLGTAETVQPVLEGSDSFVIEKTRAGDMQTAFDLPETLTAPIQAGQRLGEMTVSAGGETVLTVPIIAEAGVDALGLPELLISFVRGLAGNVVKDEK</sequence>
<keyword evidence="7 16" id="KW-0732">Signal</keyword>
<evidence type="ECO:0000256" key="13">
    <source>
        <dbReference type="PIRSR" id="PIRSR618044-1"/>
    </source>
</evidence>
<evidence type="ECO:0000256" key="12">
    <source>
        <dbReference type="ARBA" id="ARBA00034000"/>
    </source>
</evidence>
<evidence type="ECO:0000313" key="18">
    <source>
        <dbReference type="EMBL" id="MCC2175533.1"/>
    </source>
</evidence>
<evidence type="ECO:0000256" key="10">
    <source>
        <dbReference type="ARBA" id="ARBA00022984"/>
    </source>
</evidence>
<evidence type="ECO:0000256" key="6">
    <source>
        <dbReference type="ARBA" id="ARBA00022670"/>
    </source>
</evidence>
<reference evidence="18 19" key="1">
    <citation type="submission" date="2021-10" db="EMBL/GenBank/DDBJ databases">
        <title>Anaerobic single-cell dispensing facilitates the cultivation of human gut bacteria.</title>
        <authorList>
            <person name="Afrizal A."/>
        </authorList>
    </citation>
    <scope>NUCLEOTIDE SEQUENCE [LARGE SCALE GENOMIC DNA]</scope>
    <source>
        <strain evidence="18 19">CLA-AA-H270</strain>
    </source>
</reference>
<keyword evidence="9" id="KW-0133">Cell shape</keyword>
<feature type="chain" id="PRO_5043453437" description="serine-type D-Ala-D-Ala carboxypeptidase" evidence="16">
    <location>
        <begin position="19"/>
        <end position="381"/>
    </location>
</feature>
<dbReference type="PRINTS" id="PR00725">
    <property type="entry name" value="DADACBPTASE1"/>
</dbReference>
<dbReference type="GO" id="GO:0006508">
    <property type="term" value="P:proteolysis"/>
    <property type="evidence" value="ECO:0007669"/>
    <property type="project" value="UniProtKB-KW"/>
</dbReference>
<proteinExistence type="inferred from homology"/>
<keyword evidence="6" id="KW-0645">Protease</keyword>
<feature type="binding site" evidence="14">
    <location>
        <position position="220"/>
    </location>
    <ligand>
        <name>substrate</name>
    </ligand>
</feature>
<organism evidence="18 19">
    <name type="scientific">Agathobaculum butyriciproducens</name>
    <dbReference type="NCBI Taxonomy" id="1628085"/>
    <lineage>
        <taxon>Bacteria</taxon>
        <taxon>Bacillati</taxon>
        <taxon>Bacillota</taxon>
        <taxon>Clostridia</taxon>
        <taxon>Eubacteriales</taxon>
        <taxon>Butyricicoccaceae</taxon>
        <taxon>Agathobaculum</taxon>
    </lineage>
</organism>
<keyword evidence="8" id="KW-0378">Hydrolase</keyword>
<evidence type="ECO:0000256" key="4">
    <source>
        <dbReference type="ARBA" id="ARBA00012448"/>
    </source>
</evidence>
<evidence type="ECO:0000256" key="11">
    <source>
        <dbReference type="ARBA" id="ARBA00023316"/>
    </source>
</evidence>
<dbReference type="InterPro" id="IPR012338">
    <property type="entry name" value="Beta-lactam/transpept-like"/>
</dbReference>
<evidence type="ECO:0000256" key="1">
    <source>
        <dbReference type="ARBA" id="ARBA00003217"/>
    </source>
</evidence>
<evidence type="ECO:0000256" key="7">
    <source>
        <dbReference type="ARBA" id="ARBA00022729"/>
    </source>
</evidence>
<dbReference type="GO" id="GO:0071555">
    <property type="term" value="P:cell wall organization"/>
    <property type="evidence" value="ECO:0007669"/>
    <property type="project" value="UniProtKB-KW"/>
</dbReference>
<dbReference type="SUPFAM" id="SSF69189">
    <property type="entry name" value="Penicillin-binding protein associated domain"/>
    <property type="match status" value="1"/>
</dbReference>
<dbReference type="GO" id="GO:0008360">
    <property type="term" value="P:regulation of cell shape"/>
    <property type="evidence" value="ECO:0007669"/>
    <property type="project" value="UniProtKB-KW"/>
</dbReference>
<evidence type="ECO:0000256" key="8">
    <source>
        <dbReference type="ARBA" id="ARBA00022801"/>
    </source>
</evidence>
<dbReference type="Gene3D" id="2.60.410.10">
    <property type="entry name" value="D-Ala-D-Ala carboxypeptidase, C-terminal domain"/>
    <property type="match status" value="1"/>
</dbReference>
<feature type="signal peptide" evidence="16">
    <location>
        <begin position="1"/>
        <end position="18"/>
    </location>
</feature>
<dbReference type="Pfam" id="PF07943">
    <property type="entry name" value="PBP5_C"/>
    <property type="match status" value="1"/>
</dbReference>
<dbReference type="InterPro" id="IPR018044">
    <property type="entry name" value="Peptidase_S11"/>
</dbReference>
<comment type="function">
    <text evidence="1">Removes C-terminal D-alanyl residues from sugar-peptide cell wall precursors.</text>
</comment>
<protein>
    <recommendedName>
        <fullName evidence="4">serine-type D-Ala-D-Ala carboxypeptidase</fullName>
        <ecNumber evidence="4">3.4.16.4</ecNumber>
    </recommendedName>
</protein>
<dbReference type="PANTHER" id="PTHR21581:SF6">
    <property type="entry name" value="TRAFFICKING PROTEIN PARTICLE COMPLEX SUBUNIT 12"/>
    <property type="match status" value="1"/>
</dbReference>
<comment type="catalytic activity">
    <reaction evidence="12">
        <text>Preferential cleavage: (Ac)2-L-Lys-D-Ala-|-D-Ala. Also transpeptidation of peptidyl-alanyl moieties that are N-acyl substituents of D-alanine.</text>
        <dbReference type="EC" id="3.4.16.4"/>
    </reaction>
</comment>
<dbReference type="InterPro" id="IPR001967">
    <property type="entry name" value="Peptidase_S11_N"/>
</dbReference>
<comment type="pathway">
    <text evidence="2">Cell wall biogenesis; peptidoglycan biosynthesis.</text>
</comment>
<dbReference type="InterPro" id="IPR015956">
    <property type="entry name" value="Peniciliin-bd_prot_C_sf"/>
</dbReference>
<dbReference type="GeneID" id="98659661"/>
<evidence type="ECO:0000256" key="2">
    <source>
        <dbReference type="ARBA" id="ARBA00004752"/>
    </source>
</evidence>
<evidence type="ECO:0000256" key="3">
    <source>
        <dbReference type="ARBA" id="ARBA00007164"/>
    </source>
</evidence>
<evidence type="ECO:0000259" key="17">
    <source>
        <dbReference type="SMART" id="SM00936"/>
    </source>
</evidence>
<evidence type="ECO:0000256" key="16">
    <source>
        <dbReference type="SAM" id="SignalP"/>
    </source>
</evidence>
<comment type="similarity">
    <text evidence="3 15">Belongs to the peptidase S11 family.</text>
</comment>
<keyword evidence="10" id="KW-0573">Peptidoglycan synthesis</keyword>
<feature type="domain" description="Peptidase S11 D-Ala-D-Ala carboxypeptidase A C-terminal" evidence="17">
    <location>
        <begin position="270"/>
        <end position="358"/>
    </location>
</feature>
<gene>
    <name evidence="18" type="ORF">LKD22_00045</name>
</gene>
<evidence type="ECO:0000256" key="14">
    <source>
        <dbReference type="PIRSR" id="PIRSR618044-2"/>
    </source>
</evidence>
<evidence type="ECO:0000256" key="5">
    <source>
        <dbReference type="ARBA" id="ARBA00022645"/>
    </source>
</evidence>
<dbReference type="InterPro" id="IPR037167">
    <property type="entry name" value="Peptidase_S11_C_sf"/>
</dbReference>
<feature type="active site" evidence="13">
    <location>
        <position position="115"/>
    </location>
</feature>
<dbReference type="InterPro" id="IPR012907">
    <property type="entry name" value="Peptidase_S11_C"/>
</dbReference>
<evidence type="ECO:0000313" key="19">
    <source>
        <dbReference type="Proteomes" id="UP001298753"/>
    </source>
</evidence>
<comment type="caution">
    <text evidence="18">The sequence shown here is derived from an EMBL/GenBank/DDBJ whole genome shotgun (WGS) entry which is preliminary data.</text>
</comment>
<name>A0AAW4VXG0_9FIRM</name>
<dbReference type="SUPFAM" id="SSF56601">
    <property type="entry name" value="beta-lactamase/transpeptidase-like"/>
    <property type="match status" value="1"/>
</dbReference>
<dbReference type="Gene3D" id="3.40.710.10">
    <property type="entry name" value="DD-peptidase/beta-lactamase superfamily"/>
    <property type="match status" value="1"/>
</dbReference>
<dbReference type="EC" id="3.4.16.4" evidence="4"/>
<dbReference type="GO" id="GO:0009002">
    <property type="term" value="F:serine-type D-Ala-D-Ala carboxypeptidase activity"/>
    <property type="evidence" value="ECO:0007669"/>
    <property type="project" value="UniProtKB-EC"/>
</dbReference>
<feature type="active site" description="Proton acceptor" evidence="13">
    <location>
        <position position="58"/>
    </location>
</feature>
<feature type="active site" description="Acyl-ester intermediate" evidence="13">
    <location>
        <position position="55"/>
    </location>
</feature>
<dbReference type="GO" id="GO:0009252">
    <property type="term" value="P:peptidoglycan biosynthetic process"/>
    <property type="evidence" value="ECO:0007669"/>
    <property type="project" value="UniProtKB-KW"/>
</dbReference>
<dbReference type="AlphaFoldDB" id="A0AAW4VXG0"/>
<dbReference type="SMART" id="SM00936">
    <property type="entry name" value="PBP5_C"/>
    <property type="match status" value="1"/>
</dbReference>
<evidence type="ECO:0000256" key="15">
    <source>
        <dbReference type="RuleBase" id="RU004016"/>
    </source>
</evidence>
<dbReference type="Proteomes" id="UP001298753">
    <property type="component" value="Unassembled WGS sequence"/>
</dbReference>
<dbReference type="RefSeq" id="WP_227599870.1">
    <property type="nucleotide sequence ID" value="NZ_JAJEPX010000001.1"/>
</dbReference>